<evidence type="ECO:0000256" key="1">
    <source>
        <dbReference type="ARBA" id="ARBA00023002"/>
    </source>
</evidence>
<evidence type="ECO:0000313" key="4">
    <source>
        <dbReference type="EMBL" id="MBN3315111.1"/>
    </source>
</evidence>
<feature type="domain" description="3-beta hydroxysteroid dehydrogenase/isomerase" evidence="3">
    <location>
        <begin position="10"/>
        <end position="289"/>
    </location>
</feature>
<dbReference type="InterPro" id="IPR050425">
    <property type="entry name" value="NAD(P)_dehydrat-like"/>
</dbReference>
<dbReference type="FunFam" id="3.40.50.720:FF:000495">
    <property type="entry name" value="3 hydroxysteroid dehydrogenase, putative"/>
    <property type="match status" value="1"/>
</dbReference>
<dbReference type="InterPro" id="IPR002225">
    <property type="entry name" value="3Beta_OHSteriod_DH/Estase"/>
</dbReference>
<comment type="similarity">
    <text evidence="2">Belongs to the 3-beta-HSD family.</text>
</comment>
<keyword evidence="5" id="KW-1185">Reference proteome</keyword>
<feature type="non-terminal residue" evidence="4">
    <location>
        <position position="352"/>
    </location>
</feature>
<dbReference type="SUPFAM" id="SSF51735">
    <property type="entry name" value="NAD(P)-binding Rossmann-fold domains"/>
    <property type="match status" value="1"/>
</dbReference>
<comment type="caution">
    <text evidence="4">The sequence shown here is derived from an EMBL/GenBank/DDBJ whole genome shotgun (WGS) entry which is preliminary data.</text>
</comment>
<evidence type="ECO:0000256" key="2">
    <source>
        <dbReference type="RuleBase" id="RU004475"/>
    </source>
</evidence>
<protein>
    <submittedName>
        <fullName evidence="4">3BHS7 dehydrogenase</fullName>
    </submittedName>
</protein>
<dbReference type="Gene3D" id="3.40.50.720">
    <property type="entry name" value="NAD(P)-binding Rossmann-like Domain"/>
    <property type="match status" value="1"/>
</dbReference>
<dbReference type="InterPro" id="IPR036291">
    <property type="entry name" value="NAD(P)-bd_dom_sf"/>
</dbReference>
<dbReference type="Proteomes" id="UP000736164">
    <property type="component" value="Unassembled WGS sequence"/>
</dbReference>
<reference evidence="4" key="1">
    <citation type="journal article" date="2021" name="Cell">
        <title>Tracing the genetic footprints of vertebrate landing in non-teleost ray-finned fishes.</title>
        <authorList>
            <person name="Bi X."/>
            <person name="Wang K."/>
            <person name="Yang L."/>
            <person name="Pan H."/>
            <person name="Jiang H."/>
            <person name="Wei Q."/>
            <person name="Fang M."/>
            <person name="Yu H."/>
            <person name="Zhu C."/>
            <person name="Cai Y."/>
            <person name="He Y."/>
            <person name="Gan X."/>
            <person name="Zeng H."/>
            <person name="Yu D."/>
            <person name="Zhu Y."/>
            <person name="Jiang H."/>
            <person name="Qiu Q."/>
            <person name="Yang H."/>
            <person name="Zhang Y.E."/>
            <person name="Wang W."/>
            <person name="Zhu M."/>
            <person name="He S."/>
            <person name="Zhang G."/>
        </authorList>
    </citation>
    <scope>NUCLEOTIDE SEQUENCE</scope>
    <source>
        <strain evidence="4">Allg_001</strain>
    </source>
</reference>
<gene>
    <name evidence="4" type="primary">Hsd3b7_0</name>
    <name evidence="4" type="ORF">GTO95_0005998</name>
</gene>
<dbReference type="EMBL" id="JAAWVO010019617">
    <property type="protein sequence ID" value="MBN3315111.1"/>
    <property type="molecule type" value="Genomic_DNA"/>
</dbReference>
<keyword evidence="1 2" id="KW-0560">Oxidoreductase</keyword>
<accession>A0A8J7NLQ5</accession>
<evidence type="ECO:0000259" key="3">
    <source>
        <dbReference type="Pfam" id="PF01073"/>
    </source>
</evidence>
<organism evidence="4 5">
    <name type="scientific">Atractosteus spatula</name>
    <name type="common">Alligator gar</name>
    <name type="synonym">Lepisosteus spatula</name>
    <dbReference type="NCBI Taxonomy" id="7917"/>
    <lineage>
        <taxon>Eukaryota</taxon>
        <taxon>Metazoa</taxon>
        <taxon>Chordata</taxon>
        <taxon>Craniata</taxon>
        <taxon>Vertebrata</taxon>
        <taxon>Euteleostomi</taxon>
        <taxon>Actinopterygii</taxon>
        <taxon>Neopterygii</taxon>
        <taxon>Holostei</taxon>
        <taxon>Semionotiformes</taxon>
        <taxon>Lepisosteidae</taxon>
        <taxon>Atractosteus</taxon>
    </lineage>
</organism>
<dbReference type="GO" id="GO:0006694">
    <property type="term" value="P:steroid biosynthetic process"/>
    <property type="evidence" value="ECO:0007669"/>
    <property type="project" value="InterPro"/>
</dbReference>
<dbReference type="PANTHER" id="PTHR10366:SF847">
    <property type="entry name" value="3 BETA-HYDROXYSTEROID DEHYDROGENASE TYPE 7"/>
    <property type="match status" value="1"/>
</dbReference>
<dbReference type="Pfam" id="PF01073">
    <property type="entry name" value="3Beta_HSD"/>
    <property type="match status" value="1"/>
</dbReference>
<dbReference type="PANTHER" id="PTHR10366">
    <property type="entry name" value="NAD DEPENDENT EPIMERASE/DEHYDRATASE"/>
    <property type="match status" value="1"/>
</dbReference>
<sequence>MTVRPGRVYLVTGGCGFLGQHLVRLLVEKEETVSEVRLFDLHVDPSLEQLGAERVKIRLIQGDITDYPTVRDALQGAHLVIHSASLVDVWYRIPEETIRAVNVHGTENVLRACEELGVQYLVYTSSMEVVGPNVKGDHFYRQGCLTGSFLGNEDTEYNVFHDMAYPKSKAEAERLVLNANGKQISGGKVLYTCALRPTGIYGENHQLMKDFYNRGMKTGGWILRGIPEHIEHGRVYAGNVAWMHLLACRSLQERPLLLGGQVYFCYDDSPYKSYEDFNMQFLSGFGFREVRIPMWLLWAAATTNDLLHMLLRPLTTFTVSTDKARRHFGYQPLYSWEESRCRTLAWVQTFRE</sequence>
<dbReference type="GO" id="GO:0016616">
    <property type="term" value="F:oxidoreductase activity, acting on the CH-OH group of donors, NAD or NADP as acceptor"/>
    <property type="evidence" value="ECO:0007669"/>
    <property type="project" value="InterPro"/>
</dbReference>
<dbReference type="AlphaFoldDB" id="A0A8J7NLQ5"/>
<evidence type="ECO:0000313" key="5">
    <source>
        <dbReference type="Proteomes" id="UP000736164"/>
    </source>
</evidence>
<feature type="non-terminal residue" evidence="4">
    <location>
        <position position="1"/>
    </location>
</feature>
<name>A0A8J7NLQ5_ATRSP</name>
<proteinExistence type="inferred from homology"/>